<organism evidence="1">
    <name type="scientific">Lygus hesperus</name>
    <name type="common">Western plant bug</name>
    <dbReference type="NCBI Taxonomy" id="30085"/>
    <lineage>
        <taxon>Eukaryota</taxon>
        <taxon>Metazoa</taxon>
        <taxon>Ecdysozoa</taxon>
        <taxon>Arthropoda</taxon>
        <taxon>Hexapoda</taxon>
        <taxon>Insecta</taxon>
        <taxon>Pterygota</taxon>
        <taxon>Neoptera</taxon>
        <taxon>Paraneoptera</taxon>
        <taxon>Hemiptera</taxon>
        <taxon>Heteroptera</taxon>
        <taxon>Panheteroptera</taxon>
        <taxon>Cimicomorpha</taxon>
        <taxon>Miridae</taxon>
        <taxon>Mirini</taxon>
        <taxon>Lygus</taxon>
    </lineage>
</organism>
<reference evidence="1" key="1">
    <citation type="journal article" date="2016" name="Gigascience">
        <title>De novo construction of an expanded transcriptome assembly for the western tarnished plant bug, Lygus hesperus.</title>
        <authorList>
            <person name="Tassone E.E."/>
            <person name="Geib S.M."/>
            <person name="Hall B."/>
            <person name="Fabrick J.A."/>
            <person name="Brent C.S."/>
            <person name="Hull J.J."/>
        </authorList>
    </citation>
    <scope>NUCLEOTIDE SEQUENCE</scope>
</reference>
<evidence type="ECO:0000313" key="1">
    <source>
        <dbReference type="EMBL" id="JAQ12408.1"/>
    </source>
</evidence>
<protein>
    <submittedName>
        <fullName evidence="1">Uncharacterized protein</fullName>
    </submittedName>
</protein>
<dbReference type="EMBL" id="GDHC01006221">
    <property type="protein sequence ID" value="JAQ12408.1"/>
    <property type="molecule type" value="Transcribed_RNA"/>
</dbReference>
<accession>A0A146LXP5</accession>
<gene>
    <name evidence="1" type="ORF">g.7781</name>
</gene>
<dbReference type="AlphaFoldDB" id="A0A146LXP5"/>
<sequence>MMLRQTQDRVTSQHQQHIQQLEMQFLSRIEELEHSNSVAPVDAASTTDAVASAAQLGQNSKILDVPSTHRDSLEMYQQMAWMQLHKDTEITRLREYCSTVYGLLCEWRVVITMLRRDRYLILQRLCEEHASRTRNSLDMDYVRQIFIRYLQFDALHMESERRALHPVIARMLV</sequence>
<proteinExistence type="predicted"/>
<name>A0A146LXP5_LYGHE</name>